<organism evidence="2 3">
    <name type="scientific">Halobacillus salinus</name>
    <dbReference type="NCBI Taxonomy" id="192814"/>
    <lineage>
        <taxon>Bacteria</taxon>
        <taxon>Bacillati</taxon>
        <taxon>Bacillota</taxon>
        <taxon>Bacilli</taxon>
        <taxon>Bacillales</taxon>
        <taxon>Bacillaceae</taxon>
        <taxon>Halobacillus</taxon>
    </lineage>
</organism>
<dbReference type="Proteomes" id="UP000297982">
    <property type="component" value="Unassembled WGS sequence"/>
</dbReference>
<accession>A0A4Z0H024</accession>
<name>A0A4Z0H024_9BACI</name>
<feature type="transmembrane region" description="Helical" evidence="1">
    <location>
        <begin position="12"/>
        <end position="30"/>
    </location>
</feature>
<proteinExistence type="predicted"/>
<evidence type="ECO:0000313" key="3">
    <source>
        <dbReference type="Proteomes" id="UP000297982"/>
    </source>
</evidence>
<keyword evidence="3" id="KW-1185">Reference proteome</keyword>
<feature type="transmembrane region" description="Helical" evidence="1">
    <location>
        <begin position="36"/>
        <end position="61"/>
    </location>
</feature>
<dbReference type="EMBL" id="SRJC01000001">
    <property type="protein sequence ID" value="TGB03812.1"/>
    <property type="molecule type" value="Genomic_DNA"/>
</dbReference>
<gene>
    <name evidence="2" type="ORF">E4663_02040</name>
</gene>
<reference evidence="2 3" key="1">
    <citation type="journal article" date="2003" name="Int. J. Syst. Evol. Microbiol.">
        <title>Halobacillus salinus sp. nov., isolated from a salt lake on the coast of the East Sea in Korea.</title>
        <authorList>
            <person name="Yoon J.H."/>
            <person name="Kang K.H."/>
            <person name="Park Y.H."/>
        </authorList>
    </citation>
    <scope>NUCLEOTIDE SEQUENCE [LARGE SCALE GENOMIC DNA]</scope>
    <source>
        <strain evidence="2 3">HSL-3</strain>
    </source>
</reference>
<protein>
    <submittedName>
        <fullName evidence="2">Uncharacterized protein</fullName>
    </submittedName>
</protein>
<comment type="caution">
    <text evidence="2">The sequence shown here is derived from an EMBL/GenBank/DDBJ whole genome shotgun (WGS) entry which is preliminary data.</text>
</comment>
<keyword evidence="1" id="KW-0472">Membrane</keyword>
<sequence length="97" mass="10316">MDFPSTVTGKISVVLLGIYLLLFLVSLFFLSGGGILIIFGVSIVAGWFLVVPSLIVSVVATVKETGAKKTLPVVNIFVTLLVFGVAMFAQYGFQFAP</sequence>
<keyword evidence="1" id="KW-0812">Transmembrane</keyword>
<evidence type="ECO:0000313" key="2">
    <source>
        <dbReference type="EMBL" id="TGB03812.1"/>
    </source>
</evidence>
<keyword evidence="1" id="KW-1133">Transmembrane helix</keyword>
<dbReference type="RefSeq" id="WP_135326520.1">
    <property type="nucleotide sequence ID" value="NZ_SRJC01000001.1"/>
</dbReference>
<evidence type="ECO:0000256" key="1">
    <source>
        <dbReference type="SAM" id="Phobius"/>
    </source>
</evidence>
<dbReference type="AlphaFoldDB" id="A0A4Z0H024"/>
<feature type="transmembrane region" description="Helical" evidence="1">
    <location>
        <begin position="73"/>
        <end position="93"/>
    </location>
</feature>